<protein>
    <recommendedName>
        <fullName evidence="3">Ig-like domain-containing protein</fullName>
    </recommendedName>
</protein>
<name>A0ABR7KGT9_9FIRM</name>
<dbReference type="RefSeq" id="WP_186998796.1">
    <property type="nucleotide sequence ID" value="NZ_JACRWH010000010.1"/>
</dbReference>
<evidence type="ECO:0000313" key="2">
    <source>
        <dbReference type="Proteomes" id="UP000649075"/>
    </source>
</evidence>
<reference evidence="1 2" key="1">
    <citation type="submission" date="2020-08" db="EMBL/GenBank/DDBJ databases">
        <authorList>
            <person name="Liu C."/>
            <person name="Sun Q."/>
        </authorList>
    </citation>
    <scope>NUCLEOTIDE SEQUENCE [LARGE SCALE GENOMIC DNA]</scope>
    <source>
        <strain evidence="1 2">L34</strain>
    </source>
</reference>
<sequence>MISLQDVEYTDFIYWQETENFINGVASATGNIELFFDEKVDRDSSLVIYDGKEIDLNNEHTFIDIQKEGITQLVYILKDVDGYALQEGEKTILLDTTMPDIVFNTNNQKILDVLPLEDKETVHVKIFEQNLKSIEVYLDDEQMDCEELEFDVDVTSKNQSLRIICTDIAQNKLEREIKILPIKYPECLLNSVVYTKENHSNMQFESVCKQAFNLHVYCDGIYYYSLDLEDKNQVLIDHSKNGKYTFELEHKEYPQFKKSIEGSIEYSNILPIITLTPSSKLSNEDVIVKAIRNVSKLEIGYIDVDLNGIKTRYALNETIHLPAIHNQDVIYCVSAYAKDIYGHEVSDQIYVQIDKKAPSSQLFMNNERVVDRMNIKKRPSLEYKYDASNAYMRVEYYLNDTFMDMDFEKVFNRMVKDDVLKIVTYTNDVLMNLEKKEYEFVFSPDKEIEMVSKSEQVLEKDEVVEFERVWVVNDDNEVVLKKNKKHIQKVSKPKIHYTRKKNKVQIWSEDKIEYVLVNGKRVQIEKDVMGHDFVEISLKKKKTSIEVKTKHRKVLKKEEIKRSAVRITSIQKIRMWLKQIFKL</sequence>
<evidence type="ECO:0008006" key="3">
    <source>
        <dbReference type="Google" id="ProtNLM"/>
    </source>
</evidence>
<evidence type="ECO:0000313" key="1">
    <source>
        <dbReference type="EMBL" id="MBC6011943.1"/>
    </source>
</evidence>
<proteinExistence type="predicted"/>
<gene>
    <name evidence="1" type="ORF">H8911_04140</name>
</gene>
<accession>A0ABR7KGT9</accession>
<dbReference type="EMBL" id="JACRWH010000010">
    <property type="protein sequence ID" value="MBC6011943.1"/>
    <property type="molecule type" value="Genomic_DNA"/>
</dbReference>
<comment type="caution">
    <text evidence="1">The sequence shown here is derived from an EMBL/GenBank/DDBJ whole genome shotgun (WGS) entry which is preliminary data.</text>
</comment>
<dbReference type="Proteomes" id="UP000649075">
    <property type="component" value="Unassembled WGS sequence"/>
</dbReference>
<organism evidence="1 2">
    <name type="scientific">Holdemanella hominis</name>
    <dbReference type="NCBI Taxonomy" id="2764327"/>
    <lineage>
        <taxon>Bacteria</taxon>
        <taxon>Bacillati</taxon>
        <taxon>Bacillota</taxon>
        <taxon>Erysipelotrichia</taxon>
        <taxon>Erysipelotrichales</taxon>
        <taxon>Erysipelotrichaceae</taxon>
        <taxon>Holdemanella</taxon>
    </lineage>
</organism>
<keyword evidence="2" id="KW-1185">Reference proteome</keyword>